<dbReference type="AlphaFoldDB" id="A0A9Q0FK58"/>
<evidence type="ECO:0000313" key="4">
    <source>
        <dbReference type="Proteomes" id="UP001141552"/>
    </source>
</evidence>
<reference evidence="3" key="2">
    <citation type="journal article" date="2023" name="Plants (Basel)">
        <title>Annotation of the Turnera subulata (Passifloraceae) Draft Genome Reveals the S-Locus Evolved after the Divergence of Turneroideae from Passifloroideae in a Stepwise Manner.</title>
        <authorList>
            <person name="Henning P.M."/>
            <person name="Roalson E.H."/>
            <person name="Mir W."/>
            <person name="McCubbin A.G."/>
            <person name="Shore J.S."/>
        </authorList>
    </citation>
    <scope>NUCLEOTIDE SEQUENCE</scope>
    <source>
        <strain evidence="3">F60SS</strain>
    </source>
</reference>
<dbReference type="Proteomes" id="UP001141552">
    <property type="component" value="Unassembled WGS sequence"/>
</dbReference>
<evidence type="ECO:0000256" key="2">
    <source>
        <dbReference type="PROSITE-ProRule" id="PRU00708"/>
    </source>
</evidence>
<name>A0A9Q0FK58_9ROSI</name>
<dbReference type="GO" id="GO:0003723">
    <property type="term" value="F:RNA binding"/>
    <property type="evidence" value="ECO:0007669"/>
    <property type="project" value="InterPro"/>
</dbReference>
<accession>A0A9Q0FK58</accession>
<evidence type="ECO:0008006" key="5">
    <source>
        <dbReference type="Google" id="ProtNLM"/>
    </source>
</evidence>
<feature type="repeat" description="PPR" evidence="2">
    <location>
        <begin position="48"/>
        <end position="82"/>
    </location>
</feature>
<reference evidence="3" key="1">
    <citation type="submission" date="2022-02" db="EMBL/GenBank/DDBJ databases">
        <authorList>
            <person name="Henning P.M."/>
            <person name="McCubbin A.G."/>
            <person name="Shore J.S."/>
        </authorList>
    </citation>
    <scope>NUCLEOTIDE SEQUENCE</scope>
    <source>
        <strain evidence="3">F60SS</strain>
        <tissue evidence="3">Leaves</tissue>
    </source>
</reference>
<dbReference type="GO" id="GO:0009451">
    <property type="term" value="P:RNA modification"/>
    <property type="evidence" value="ECO:0007669"/>
    <property type="project" value="InterPro"/>
</dbReference>
<dbReference type="PROSITE" id="PS51375">
    <property type="entry name" value="PPR"/>
    <property type="match status" value="1"/>
</dbReference>
<feature type="non-terminal residue" evidence="3">
    <location>
        <position position="1"/>
    </location>
</feature>
<proteinExistence type="predicted"/>
<keyword evidence="1" id="KW-0677">Repeat</keyword>
<gene>
    <name evidence="3" type="ORF">Tsubulata_010133</name>
</gene>
<protein>
    <recommendedName>
        <fullName evidence="5">Pentatricopeptide repeat-containing protein</fullName>
    </recommendedName>
</protein>
<organism evidence="3 4">
    <name type="scientific">Turnera subulata</name>
    <dbReference type="NCBI Taxonomy" id="218843"/>
    <lineage>
        <taxon>Eukaryota</taxon>
        <taxon>Viridiplantae</taxon>
        <taxon>Streptophyta</taxon>
        <taxon>Embryophyta</taxon>
        <taxon>Tracheophyta</taxon>
        <taxon>Spermatophyta</taxon>
        <taxon>Magnoliopsida</taxon>
        <taxon>eudicotyledons</taxon>
        <taxon>Gunneridae</taxon>
        <taxon>Pentapetalae</taxon>
        <taxon>rosids</taxon>
        <taxon>fabids</taxon>
        <taxon>Malpighiales</taxon>
        <taxon>Passifloraceae</taxon>
        <taxon>Turnera</taxon>
    </lineage>
</organism>
<dbReference type="Pfam" id="PF13041">
    <property type="entry name" value="PPR_2"/>
    <property type="match status" value="1"/>
</dbReference>
<evidence type="ECO:0000313" key="3">
    <source>
        <dbReference type="EMBL" id="KAJ4832962.1"/>
    </source>
</evidence>
<dbReference type="PANTHER" id="PTHR47926">
    <property type="entry name" value="PENTATRICOPEPTIDE REPEAT-CONTAINING PROTEIN"/>
    <property type="match status" value="1"/>
</dbReference>
<dbReference type="InterPro" id="IPR046960">
    <property type="entry name" value="PPR_At4g14850-like_plant"/>
</dbReference>
<sequence length="171" mass="19311">MNVHAQIQVSGLQQDSFLLSELIRLSSLSPFKNLRYAQSLLYHSINSAPSSWNILIRGYSPSDTPSEAIWVFRRMRRRGLRPSNLTFPFVLKACASSSALQEGKQVHVDVFKFGLDGDVMRDGGLKKLGGESCVELDGSIHRFFSGYNSEDDQQGIYQLLDELNLHMRMIN</sequence>
<dbReference type="Gene3D" id="1.25.40.10">
    <property type="entry name" value="Tetratricopeptide repeat domain"/>
    <property type="match status" value="1"/>
</dbReference>
<keyword evidence="4" id="KW-1185">Reference proteome</keyword>
<dbReference type="PANTHER" id="PTHR47926:SF347">
    <property type="entry name" value="PENTATRICOPEPTIDE REPEAT-CONTAINING PROTEIN"/>
    <property type="match status" value="1"/>
</dbReference>
<evidence type="ECO:0000256" key="1">
    <source>
        <dbReference type="ARBA" id="ARBA00022737"/>
    </source>
</evidence>
<dbReference type="InterPro" id="IPR011990">
    <property type="entry name" value="TPR-like_helical_dom_sf"/>
</dbReference>
<comment type="caution">
    <text evidence="3">The sequence shown here is derived from an EMBL/GenBank/DDBJ whole genome shotgun (WGS) entry which is preliminary data.</text>
</comment>
<dbReference type="OrthoDB" id="1737892at2759"/>
<dbReference type="InterPro" id="IPR002885">
    <property type="entry name" value="PPR_rpt"/>
</dbReference>
<dbReference type="EMBL" id="JAKUCV010005034">
    <property type="protein sequence ID" value="KAJ4832962.1"/>
    <property type="molecule type" value="Genomic_DNA"/>
</dbReference>